<accession>A0A917GJS2</accession>
<proteinExistence type="inferred from homology"/>
<dbReference type="GO" id="GO:0003723">
    <property type="term" value="F:RNA binding"/>
    <property type="evidence" value="ECO:0007669"/>
    <property type="project" value="UniProtKB-KW"/>
</dbReference>
<sequence>MSDVVNDEKLQKVLARAGFGSRREMEGWIGEGRVIVNGKTATLGDRVSADDAITVDGKKVANTAANQEMTRVLLYNKPEQEICSRNDPEGRISVFDHLPPIKHGRWVAVGRLDFNTSGLLLFTTDGELANRLMHPSSGIDREYAVRINGEVSDEMIETVKRGVDLDGDGHLCRFTDVQYYAGEGRNRWYHVVIMEGRNREVRRLWESQGVRVSRLKRVRYGPVFIPSRVKQGQFYEMKVPEVIGLYETVELAPPSGTTRRPARQRKHRR</sequence>
<dbReference type="FunFam" id="3.10.290.10:FF:000003">
    <property type="entry name" value="Pseudouridine synthase"/>
    <property type="match status" value="1"/>
</dbReference>
<evidence type="ECO:0000256" key="2">
    <source>
        <dbReference type="ARBA" id="ARBA00022552"/>
    </source>
</evidence>
<protein>
    <recommendedName>
        <fullName evidence="8">Pseudouridine synthase</fullName>
        <ecNumber evidence="8">5.4.99.-</ecNumber>
    </recommendedName>
</protein>
<evidence type="ECO:0000256" key="1">
    <source>
        <dbReference type="ARBA" id="ARBA00008348"/>
    </source>
</evidence>
<dbReference type="EMBL" id="BMIY01000001">
    <property type="protein sequence ID" value="GGG48786.1"/>
    <property type="molecule type" value="Genomic_DNA"/>
</dbReference>
<evidence type="ECO:0000259" key="9">
    <source>
        <dbReference type="SMART" id="SM00363"/>
    </source>
</evidence>
<keyword evidence="11" id="KW-1185">Reference proteome</keyword>
<dbReference type="FunFam" id="3.30.70.1560:FF:000001">
    <property type="entry name" value="Pseudouridine synthase"/>
    <property type="match status" value="1"/>
</dbReference>
<dbReference type="NCBIfam" id="NF007976">
    <property type="entry name" value="PRK10700.1"/>
    <property type="match status" value="1"/>
</dbReference>
<dbReference type="Pfam" id="PF01479">
    <property type="entry name" value="S4"/>
    <property type="match status" value="1"/>
</dbReference>
<evidence type="ECO:0000256" key="6">
    <source>
        <dbReference type="ARBA" id="ARBA00037383"/>
    </source>
</evidence>
<dbReference type="InterPro" id="IPR018496">
    <property type="entry name" value="PsdUridine_synth_RsuA/RluB_CS"/>
</dbReference>
<dbReference type="PANTHER" id="PTHR47683:SF3">
    <property type="entry name" value="RIBOSOMAL LARGE SUBUNIT PSEUDOURIDINE SYNTHASE B"/>
    <property type="match status" value="1"/>
</dbReference>
<dbReference type="OrthoDB" id="9807213at2"/>
<name>A0A917GJS2_9GAMM</name>
<evidence type="ECO:0000313" key="11">
    <source>
        <dbReference type="Proteomes" id="UP000627715"/>
    </source>
</evidence>
<comment type="function">
    <text evidence="6">Responsible for synthesis of pseudouridine from uracil-2605 in 23S ribosomal RNA.</text>
</comment>
<dbReference type="Proteomes" id="UP000627715">
    <property type="component" value="Unassembled WGS sequence"/>
</dbReference>
<evidence type="ECO:0000313" key="10">
    <source>
        <dbReference type="EMBL" id="GGG48786.1"/>
    </source>
</evidence>
<dbReference type="CDD" id="cd00165">
    <property type="entry name" value="S4"/>
    <property type="match status" value="1"/>
</dbReference>
<dbReference type="CDD" id="cd02556">
    <property type="entry name" value="PseudoU_synth_RluB"/>
    <property type="match status" value="1"/>
</dbReference>
<dbReference type="SUPFAM" id="SSF55120">
    <property type="entry name" value="Pseudouridine synthase"/>
    <property type="match status" value="1"/>
</dbReference>
<evidence type="ECO:0000256" key="5">
    <source>
        <dbReference type="ARBA" id="ARBA00036944"/>
    </source>
</evidence>
<keyword evidence="2" id="KW-0698">rRNA processing</keyword>
<dbReference type="NCBIfam" id="TIGR00093">
    <property type="entry name" value="pseudouridine synthase"/>
    <property type="match status" value="1"/>
</dbReference>
<dbReference type="InterPro" id="IPR006145">
    <property type="entry name" value="PsdUridine_synth_RsuA/RluA"/>
</dbReference>
<dbReference type="InterPro" id="IPR002942">
    <property type="entry name" value="S4_RNA-bd"/>
</dbReference>
<dbReference type="FunFam" id="3.30.70.580:FF:000009">
    <property type="entry name" value="Pseudouridine synthase"/>
    <property type="match status" value="1"/>
</dbReference>
<dbReference type="InterPro" id="IPR000748">
    <property type="entry name" value="PsdUridine_synth_RsuA/RluB/E/F"/>
</dbReference>
<keyword evidence="3 7" id="KW-0694">RNA-binding</keyword>
<dbReference type="InterPro" id="IPR050343">
    <property type="entry name" value="RsuA_PseudoU_synthase"/>
</dbReference>
<feature type="domain" description="RNA-binding S4" evidence="9">
    <location>
        <begin position="8"/>
        <end position="68"/>
    </location>
</feature>
<dbReference type="PROSITE" id="PS01149">
    <property type="entry name" value="PSI_RSU"/>
    <property type="match status" value="1"/>
</dbReference>
<gene>
    <name evidence="10" type="ORF">GCM10011403_02310</name>
</gene>
<dbReference type="Gene3D" id="3.10.290.10">
    <property type="entry name" value="RNA-binding S4 domain"/>
    <property type="match status" value="1"/>
</dbReference>
<dbReference type="InterPro" id="IPR020094">
    <property type="entry name" value="TruA/RsuA/RluB/E/F_N"/>
</dbReference>
<dbReference type="Gene3D" id="3.30.70.580">
    <property type="entry name" value="Pseudouridine synthase I, catalytic domain, N-terminal subdomain"/>
    <property type="match status" value="1"/>
</dbReference>
<evidence type="ECO:0000256" key="4">
    <source>
        <dbReference type="ARBA" id="ARBA00023235"/>
    </source>
</evidence>
<dbReference type="Gene3D" id="3.30.70.1560">
    <property type="entry name" value="Alpha-L RNA-binding motif"/>
    <property type="match status" value="1"/>
</dbReference>
<reference evidence="10" key="2">
    <citation type="submission" date="2020-09" db="EMBL/GenBank/DDBJ databases">
        <authorList>
            <person name="Sun Q."/>
            <person name="Zhou Y."/>
        </authorList>
    </citation>
    <scope>NUCLEOTIDE SEQUENCE</scope>
    <source>
        <strain evidence="10">CGMCC 1.15425</strain>
    </source>
</reference>
<comment type="caution">
    <text evidence="10">The sequence shown here is derived from an EMBL/GenBank/DDBJ whole genome shotgun (WGS) entry which is preliminary data.</text>
</comment>
<comment type="catalytic activity">
    <reaction evidence="5">
        <text>uridine(2605) in 23S rRNA = pseudouridine(2605) in 23S rRNA</text>
        <dbReference type="Rhea" id="RHEA:42520"/>
        <dbReference type="Rhea" id="RHEA-COMP:10095"/>
        <dbReference type="Rhea" id="RHEA-COMP:10096"/>
        <dbReference type="ChEBI" id="CHEBI:65314"/>
        <dbReference type="ChEBI" id="CHEBI:65315"/>
        <dbReference type="EC" id="5.4.99.22"/>
    </reaction>
</comment>
<dbReference type="Pfam" id="PF00849">
    <property type="entry name" value="PseudoU_synth_2"/>
    <property type="match status" value="1"/>
</dbReference>
<dbReference type="PANTHER" id="PTHR47683">
    <property type="entry name" value="PSEUDOURIDINE SYNTHASE FAMILY PROTEIN-RELATED"/>
    <property type="match status" value="1"/>
</dbReference>
<keyword evidence="4 8" id="KW-0413">Isomerase</keyword>
<dbReference type="SMART" id="SM00363">
    <property type="entry name" value="S4"/>
    <property type="match status" value="1"/>
</dbReference>
<dbReference type="GO" id="GO:0160139">
    <property type="term" value="F:23S rRNA pseudouridine(2605) synthase activity"/>
    <property type="evidence" value="ECO:0007669"/>
    <property type="project" value="UniProtKB-EC"/>
</dbReference>
<dbReference type="PROSITE" id="PS50889">
    <property type="entry name" value="S4"/>
    <property type="match status" value="1"/>
</dbReference>
<dbReference type="InterPro" id="IPR020103">
    <property type="entry name" value="PsdUridine_synth_cat_dom_sf"/>
</dbReference>
<comment type="similarity">
    <text evidence="1 8">Belongs to the pseudouridine synthase RsuA family.</text>
</comment>
<dbReference type="EC" id="5.4.99.-" evidence="8"/>
<dbReference type="SUPFAM" id="SSF55174">
    <property type="entry name" value="Alpha-L RNA-binding motif"/>
    <property type="match status" value="1"/>
</dbReference>
<dbReference type="InterPro" id="IPR036986">
    <property type="entry name" value="S4_RNA-bd_sf"/>
</dbReference>
<evidence type="ECO:0000256" key="7">
    <source>
        <dbReference type="PROSITE-ProRule" id="PRU00182"/>
    </source>
</evidence>
<dbReference type="AlphaFoldDB" id="A0A917GJS2"/>
<evidence type="ECO:0000256" key="3">
    <source>
        <dbReference type="ARBA" id="ARBA00022884"/>
    </source>
</evidence>
<dbReference type="GO" id="GO:0000455">
    <property type="term" value="P:enzyme-directed rRNA pseudouridine synthesis"/>
    <property type="evidence" value="ECO:0007669"/>
    <property type="project" value="UniProtKB-ARBA"/>
</dbReference>
<reference evidence="10" key="1">
    <citation type="journal article" date="2014" name="Int. J. Syst. Evol. Microbiol.">
        <title>Complete genome sequence of Corynebacterium casei LMG S-19264T (=DSM 44701T), isolated from a smear-ripened cheese.</title>
        <authorList>
            <consortium name="US DOE Joint Genome Institute (JGI-PGF)"/>
            <person name="Walter F."/>
            <person name="Albersmeier A."/>
            <person name="Kalinowski J."/>
            <person name="Ruckert C."/>
        </authorList>
    </citation>
    <scope>NUCLEOTIDE SEQUENCE</scope>
    <source>
        <strain evidence="10">CGMCC 1.15425</strain>
    </source>
</reference>
<dbReference type="InterPro" id="IPR042092">
    <property type="entry name" value="PsdUridine_s_RsuA/RluB/E/F_cat"/>
</dbReference>
<organism evidence="10 11">
    <name type="scientific">Pseudohongiella nitratireducens</name>
    <dbReference type="NCBI Taxonomy" id="1768907"/>
    <lineage>
        <taxon>Bacteria</taxon>
        <taxon>Pseudomonadati</taxon>
        <taxon>Pseudomonadota</taxon>
        <taxon>Gammaproteobacteria</taxon>
        <taxon>Pseudomonadales</taxon>
        <taxon>Pseudohongiellaceae</taxon>
        <taxon>Pseudohongiella</taxon>
    </lineage>
</organism>
<dbReference type="GO" id="GO:0005829">
    <property type="term" value="C:cytosol"/>
    <property type="evidence" value="ECO:0007669"/>
    <property type="project" value="UniProtKB-ARBA"/>
</dbReference>
<evidence type="ECO:0000256" key="8">
    <source>
        <dbReference type="RuleBase" id="RU003887"/>
    </source>
</evidence>